<gene>
    <name evidence="1" type="ORF">HPT30_09170</name>
</gene>
<keyword evidence="2" id="KW-1185">Reference proteome</keyword>
<comment type="caution">
    <text evidence="1">The sequence shown here is derived from an EMBL/GenBank/DDBJ whole genome shotgun (WGS) entry which is preliminary data.</text>
</comment>
<dbReference type="Proteomes" id="UP000564806">
    <property type="component" value="Unassembled WGS sequence"/>
</dbReference>
<name>A0A850EPF4_9BACL</name>
<protein>
    <submittedName>
        <fullName evidence="1">Uncharacterized protein</fullName>
    </submittedName>
</protein>
<dbReference type="RefSeq" id="WP_175371094.1">
    <property type="nucleotide sequence ID" value="NZ_JABWCS010000201.1"/>
</dbReference>
<reference evidence="1" key="1">
    <citation type="submission" date="2020-06" db="EMBL/GenBank/DDBJ databases">
        <title>Paenibacillus sp. nov., isolated from soil.</title>
        <authorList>
            <person name="Seo Y.L."/>
        </authorList>
    </citation>
    <scope>NUCLEOTIDE SEQUENCE [LARGE SCALE GENOMIC DNA]</scope>
    <source>
        <strain evidence="1">JW14</strain>
    </source>
</reference>
<accession>A0A850EPF4</accession>
<evidence type="ECO:0000313" key="1">
    <source>
        <dbReference type="EMBL" id="NUU60512.1"/>
    </source>
</evidence>
<evidence type="ECO:0000313" key="2">
    <source>
        <dbReference type="Proteomes" id="UP000564806"/>
    </source>
</evidence>
<organism evidence="1 2">
    <name type="scientific">Paenibacillus agri</name>
    <dbReference type="NCBI Taxonomy" id="2744309"/>
    <lineage>
        <taxon>Bacteria</taxon>
        <taxon>Bacillati</taxon>
        <taxon>Bacillota</taxon>
        <taxon>Bacilli</taxon>
        <taxon>Bacillales</taxon>
        <taxon>Paenibacillaceae</taxon>
        <taxon>Paenibacillus</taxon>
    </lineage>
</organism>
<sequence length="297" mass="33144">MAKKQCLFCDEIVPLETSGDYDKFIDCHCAPGDSYRLLHGSYETVNALSHQDKRQLFPILSAYIREQLDRGNQVVLAASELESIANSPDIPATIEEKGARFLQYLYRHSEVAGEAVVIQPLANSYNITYSPNLQELVYIIDKLAGDELLVREGMSFRLTDKGWAEAAARAGGRKLKSCCVLLSADQELLEEWSTHVLPRIEQCGYSPQVFNAAESDRQASYALDTIAASKLLIADVTTHAPEVYFGAGYALGQDIPVLWTMKSVHHDHRPILPSEIRPLLWDTAEELAVILLQRLSH</sequence>
<dbReference type="AlphaFoldDB" id="A0A850EPF4"/>
<dbReference type="EMBL" id="JABWCS010000201">
    <property type="protein sequence ID" value="NUU60512.1"/>
    <property type="molecule type" value="Genomic_DNA"/>
</dbReference>
<proteinExistence type="predicted"/>